<feature type="transmembrane region" description="Helical" evidence="1">
    <location>
        <begin position="332"/>
        <end position="353"/>
    </location>
</feature>
<accession>A0ABW4PU76</accession>
<comment type="caution">
    <text evidence="2">The sequence shown here is derived from an EMBL/GenBank/DDBJ whole genome shotgun (WGS) entry which is preliminary data.</text>
</comment>
<keyword evidence="3" id="KW-1185">Reference proteome</keyword>
<gene>
    <name evidence="2" type="ORF">ACFSDA_02085</name>
</gene>
<evidence type="ECO:0000313" key="2">
    <source>
        <dbReference type="EMBL" id="MFD1833852.1"/>
    </source>
</evidence>
<feature type="transmembrane region" description="Helical" evidence="1">
    <location>
        <begin position="308"/>
        <end position="326"/>
    </location>
</feature>
<feature type="transmembrane region" description="Helical" evidence="1">
    <location>
        <begin position="58"/>
        <end position="82"/>
    </location>
</feature>
<sequence>MSGDLAGVREVWAGRSTARGTWAQVELLYLVVISVLVLVVPALGSVGGLLARPDVLPLLLAPAAPTIAVLAVAVAAAGAVLVGGTRGPALLDPFLTTTLAGSALRRRTVLSRPAARALLVPLGACLLTAAVVGTVLLDADVASGAELAALLVAATGTGLLLGLCWLTGELLAPAARPLLALGVLALGLVLALPGQAGPAALIPGPVPAGALPWPWALGIAAAGLLAAVIGWALLDRLRGAVLLEQSLRWDAARTSADAGDLAGAAAGFRSPPRAGRRLPAVGPGPLALVYARRDAVAWLRSPGRSAHGAIGVIAGAALLTAGATLVTGPAAVVAVLVGTLGVWLGSGPFVDGLRHAVHTLGAPALFGQSAPVQAVLHLIAPTSLMVLLAAAGSVPVALLYPLPLEHLAPALLLALLLVPARLRDAAKGPMPLALTVPLPTAQGDASVLPLLAWQSDALLLALATGGALVLAAGLGLPAALAAAALIGALLALMTALRLRALRA</sequence>
<dbReference type="Proteomes" id="UP001597280">
    <property type="component" value="Unassembled WGS sequence"/>
</dbReference>
<protein>
    <recommendedName>
        <fullName evidence="4">ABC transporter permease</fullName>
    </recommendedName>
</protein>
<keyword evidence="1" id="KW-0812">Transmembrane</keyword>
<keyword evidence="1" id="KW-0472">Membrane</keyword>
<feature type="transmembrane region" description="Helical" evidence="1">
    <location>
        <begin position="27"/>
        <end position="51"/>
    </location>
</feature>
<feature type="transmembrane region" description="Helical" evidence="1">
    <location>
        <begin position="117"/>
        <end position="136"/>
    </location>
</feature>
<organism evidence="2 3">
    <name type="scientific">Brachybacterium rhamnosum</name>
    <dbReference type="NCBI Taxonomy" id="173361"/>
    <lineage>
        <taxon>Bacteria</taxon>
        <taxon>Bacillati</taxon>
        <taxon>Actinomycetota</taxon>
        <taxon>Actinomycetes</taxon>
        <taxon>Micrococcales</taxon>
        <taxon>Dermabacteraceae</taxon>
        <taxon>Brachybacterium</taxon>
    </lineage>
</organism>
<evidence type="ECO:0000313" key="3">
    <source>
        <dbReference type="Proteomes" id="UP001597280"/>
    </source>
</evidence>
<dbReference type="EMBL" id="JBHUFL010000001">
    <property type="protein sequence ID" value="MFD1833852.1"/>
    <property type="molecule type" value="Genomic_DNA"/>
</dbReference>
<dbReference type="RefSeq" id="WP_343906240.1">
    <property type="nucleotide sequence ID" value="NZ_BAAAIS010000005.1"/>
</dbReference>
<feature type="transmembrane region" description="Helical" evidence="1">
    <location>
        <begin position="148"/>
        <end position="166"/>
    </location>
</feature>
<keyword evidence="1" id="KW-1133">Transmembrane helix</keyword>
<reference evidence="3" key="1">
    <citation type="journal article" date="2019" name="Int. J. Syst. Evol. Microbiol.">
        <title>The Global Catalogue of Microorganisms (GCM) 10K type strain sequencing project: providing services to taxonomists for standard genome sequencing and annotation.</title>
        <authorList>
            <consortium name="The Broad Institute Genomics Platform"/>
            <consortium name="The Broad Institute Genome Sequencing Center for Infectious Disease"/>
            <person name="Wu L."/>
            <person name="Ma J."/>
        </authorList>
    </citation>
    <scope>NUCLEOTIDE SEQUENCE [LARGE SCALE GENOMIC DNA]</scope>
    <source>
        <strain evidence="3">JCM 11650</strain>
    </source>
</reference>
<proteinExistence type="predicted"/>
<feature type="transmembrane region" description="Helical" evidence="1">
    <location>
        <begin position="178"/>
        <end position="201"/>
    </location>
</feature>
<evidence type="ECO:0000256" key="1">
    <source>
        <dbReference type="SAM" id="Phobius"/>
    </source>
</evidence>
<evidence type="ECO:0008006" key="4">
    <source>
        <dbReference type="Google" id="ProtNLM"/>
    </source>
</evidence>
<feature type="transmembrane region" description="Helical" evidence="1">
    <location>
        <begin position="374"/>
        <end position="400"/>
    </location>
</feature>
<name>A0ABW4PU76_9MICO</name>
<feature type="transmembrane region" description="Helical" evidence="1">
    <location>
        <begin position="213"/>
        <end position="234"/>
    </location>
</feature>
<feature type="transmembrane region" description="Helical" evidence="1">
    <location>
        <begin position="480"/>
        <end position="498"/>
    </location>
</feature>